<dbReference type="SUPFAM" id="SSF58104">
    <property type="entry name" value="Methyl-accepting chemotaxis protein (MCP) signaling domain"/>
    <property type="match status" value="1"/>
</dbReference>
<dbReference type="SUPFAM" id="SSF103190">
    <property type="entry name" value="Sensory domain-like"/>
    <property type="match status" value="1"/>
</dbReference>
<dbReference type="Gene3D" id="3.30.450.20">
    <property type="entry name" value="PAS domain"/>
    <property type="match status" value="2"/>
</dbReference>
<evidence type="ECO:0000256" key="6">
    <source>
        <dbReference type="ARBA" id="ARBA00023136"/>
    </source>
</evidence>
<dbReference type="InterPro" id="IPR003660">
    <property type="entry name" value="HAMP_dom"/>
</dbReference>
<evidence type="ECO:0000313" key="15">
    <source>
        <dbReference type="Proteomes" id="UP000184389"/>
    </source>
</evidence>
<evidence type="ECO:0000256" key="8">
    <source>
        <dbReference type="ARBA" id="ARBA00029447"/>
    </source>
</evidence>
<evidence type="ECO:0000256" key="11">
    <source>
        <dbReference type="SAM" id="Phobius"/>
    </source>
</evidence>
<evidence type="ECO:0000256" key="7">
    <source>
        <dbReference type="ARBA" id="ARBA00023224"/>
    </source>
</evidence>
<reference evidence="14 15" key="1">
    <citation type="submission" date="2016-11" db="EMBL/GenBank/DDBJ databases">
        <authorList>
            <person name="Jaros S."/>
            <person name="Januszkiewicz K."/>
            <person name="Wedrychowicz H."/>
        </authorList>
    </citation>
    <scope>NUCLEOTIDE SEQUENCE [LARGE SCALE GENOMIC DNA]</scope>
    <source>
        <strain evidence="14 15">DSM 13106</strain>
    </source>
</reference>
<proteinExistence type="inferred from homology"/>
<keyword evidence="15" id="KW-1185">Reference proteome</keyword>
<feature type="domain" description="Methyl-accepting transducer" evidence="12">
    <location>
        <begin position="398"/>
        <end position="655"/>
    </location>
</feature>
<evidence type="ECO:0000256" key="5">
    <source>
        <dbReference type="ARBA" id="ARBA00022989"/>
    </source>
</evidence>
<sequence>MKVGRNKGLFIKILSSIILCVLIIFISSGFIIEKRTIGIVTELNYKNLESEAKAAANQISEFFSGYGVLLEQIHTNQDIIKYMNGVKTRDEVRTNEEYTDVVKAINKIQGTDENLALVWVALKDANYLVTNNEWDCPNEWDINSKDWYTEVLKLEKGKILFTEPYVDSVTGKMVVSVVQAIYDNAGKNVGAVGIDLMIDELPSIMESYTIGKTGYLFLLSQKGETVYHPNSEYVLKTRLDESGGELGKIAQSMVNQESGVGTYKDKGIDKYVGYYPVSANGWSVAACIDKGEFMEDVGRVKNALTIIYIGGIAIMVVLIFLITKSITKPIKDLENYGEKIGNLDLTQDVPEKLLKRQDEIGSLANVFKTIRLNLVNFIKTISDSSSDLSASSEELSSIINQTTIASDEIARTIEEIAKGASDQARETEQGATGVSILGDKIGENQNMMVELNTALGKVELLKNEGLKILDILVEKTKNSERASKQVNDVIVEANISADKISGASQMIKSIAEQTSLLSLNAAIEAARAGEEGRGFAVVADEIRKLAEQSNAFTDEISEVIRELSNKTNSAVSTMEEVGKIVLDQTNSVYETKTKFDGISDSIDSIAGILDELNKIEVEMENQKTEIISAIENLSAISQENAAGTEEASASVEEQNAAMNEIADASENLAKLAEDMIGSISKFKY</sequence>
<dbReference type="GO" id="GO:0006935">
    <property type="term" value="P:chemotaxis"/>
    <property type="evidence" value="ECO:0007669"/>
    <property type="project" value="UniProtKB-KW"/>
</dbReference>
<comment type="similarity">
    <text evidence="8">Belongs to the methyl-accepting chemotaxis (MCP) protein family.</text>
</comment>
<evidence type="ECO:0000256" key="4">
    <source>
        <dbReference type="ARBA" id="ARBA00022692"/>
    </source>
</evidence>
<dbReference type="PANTHER" id="PTHR32089:SF114">
    <property type="entry name" value="METHYL-ACCEPTING CHEMOTAXIS PROTEIN MCPB"/>
    <property type="match status" value="1"/>
</dbReference>
<dbReference type="InterPro" id="IPR029151">
    <property type="entry name" value="Sensor-like_sf"/>
</dbReference>
<keyword evidence="10" id="KW-0175">Coiled coil</keyword>
<evidence type="ECO:0000256" key="3">
    <source>
        <dbReference type="ARBA" id="ARBA00022500"/>
    </source>
</evidence>
<keyword evidence="2" id="KW-1003">Cell membrane</keyword>
<dbReference type="STRING" id="1123281.SAMN02745180_00237"/>
<evidence type="ECO:0000313" key="14">
    <source>
        <dbReference type="EMBL" id="SHH40449.1"/>
    </source>
</evidence>
<feature type="transmembrane region" description="Helical" evidence="11">
    <location>
        <begin position="303"/>
        <end position="322"/>
    </location>
</feature>
<dbReference type="RefSeq" id="WP_072742698.1">
    <property type="nucleotide sequence ID" value="NZ_FQXR01000002.1"/>
</dbReference>
<dbReference type="Pfam" id="PF00672">
    <property type="entry name" value="HAMP"/>
    <property type="match status" value="1"/>
</dbReference>
<keyword evidence="4 11" id="KW-0812">Transmembrane</keyword>
<gene>
    <name evidence="14" type="ORF">SAMN02745180_00237</name>
</gene>
<dbReference type="InterPro" id="IPR033479">
    <property type="entry name" value="dCache_1"/>
</dbReference>
<organism evidence="14 15">
    <name type="scientific">Sporanaerobacter acetigenes DSM 13106</name>
    <dbReference type="NCBI Taxonomy" id="1123281"/>
    <lineage>
        <taxon>Bacteria</taxon>
        <taxon>Bacillati</taxon>
        <taxon>Bacillota</taxon>
        <taxon>Tissierellia</taxon>
        <taxon>Tissierellales</taxon>
        <taxon>Sporanaerobacteraceae</taxon>
        <taxon>Sporanaerobacter</taxon>
    </lineage>
</organism>
<dbReference type="OrthoDB" id="597657at2"/>
<name>A0A1M5SPG6_9FIRM</name>
<protein>
    <submittedName>
        <fullName evidence="14">Methyl-accepting chemotaxis sensory transducer with Cache sensor</fullName>
    </submittedName>
</protein>
<dbReference type="PROSITE" id="PS50885">
    <property type="entry name" value="HAMP"/>
    <property type="match status" value="1"/>
</dbReference>
<feature type="domain" description="HAMP" evidence="13">
    <location>
        <begin position="324"/>
        <end position="379"/>
    </location>
</feature>
<dbReference type="Pfam" id="PF02743">
    <property type="entry name" value="dCache_1"/>
    <property type="match status" value="1"/>
</dbReference>
<accession>A0A1M5SPG6</accession>
<comment type="subcellular location">
    <subcellularLocation>
        <location evidence="1">Cell membrane</location>
        <topology evidence="1">Multi-pass membrane protein</topology>
    </subcellularLocation>
</comment>
<dbReference type="EMBL" id="FQXR01000002">
    <property type="protein sequence ID" value="SHH40449.1"/>
    <property type="molecule type" value="Genomic_DNA"/>
</dbReference>
<dbReference type="CDD" id="cd06225">
    <property type="entry name" value="HAMP"/>
    <property type="match status" value="1"/>
</dbReference>
<evidence type="ECO:0000256" key="10">
    <source>
        <dbReference type="SAM" id="Coils"/>
    </source>
</evidence>
<evidence type="ECO:0000256" key="9">
    <source>
        <dbReference type="PROSITE-ProRule" id="PRU00284"/>
    </source>
</evidence>
<dbReference type="PROSITE" id="PS50111">
    <property type="entry name" value="CHEMOTAXIS_TRANSDUC_2"/>
    <property type="match status" value="1"/>
</dbReference>
<keyword evidence="3" id="KW-0145">Chemotaxis</keyword>
<dbReference type="SMART" id="SM00304">
    <property type="entry name" value="HAMP"/>
    <property type="match status" value="1"/>
</dbReference>
<dbReference type="Pfam" id="PF00015">
    <property type="entry name" value="MCPsignal"/>
    <property type="match status" value="1"/>
</dbReference>
<dbReference type="Gene3D" id="1.10.287.950">
    <property type="entry name" value="Methyl-accepting chemotaxis protein"/>
    <property type="match status" value="1"/>
</dbReference>
<dbReference type="SMART" id="SM00283">
    <property type="entry name" value="MA"/>
    <property type="match status" value="1"/>
</dbReference>
<feature type="coiled-coil region" evidence="10">
    <location>
        <begin position="605"/>
        <end position="674"/>
    </location>
</feature>
<keyword evidence="5 11" id="KW-1133">Transmembrane helix</keyword>
<keyword evidence="7 9" id="KW-0807">Transducer</keyword>
<evidence type="ECO:0000259" key="13">
    <source>
        <dbReference type="PROSITE" id="PS50885"/>
    </source>
</evidence>
<feature type="transmembrane region" description="Helical" evidence="11">
    <location>
        <begin position="9"/>
        <end position="32"/>
    </location>
</feature>
<dbReference type="CDD" id="cd12912">
    <property type="entry name" value="PDC2_MCP_like"/>
    <property type="match status" value="1"/>
</dbReference>
<dbReference type="Proteomes" id="UP000184389">
    <property type="component" value="Unassembled WGS sequence"/>
</dbReference>
<evidence type="ECO:0000256" key="1">
    <source>
        <dbReference type="ARBA" id="ARBA00004651"/>
    </source>
</evidence>
<dbReference type="GO" id="GO:0007165">
    <property type="term" value="P:signal transduction"/>
    <property type="evidence" value="ECO:0007669"/>
    <property type="project" value="UniProtKB-KW"/>
</dbReference>
<dbReference type="CDD" id="cd18773">
    <property type="entry name" value="PDC1_HK_sensor"/>
    <property type="match status" value="1"/>
</dbReference>
<dbReference type="AlphaFoldDB" id="A0A1M5SPG6"/>
<keyword evidence="6 11" id="KW-0472">Membrane</keyword>
<dbReference type="InterPro" id="IPR004089">
    <property type="entry name" value="MCPsignal_dom"/>
</dbReference>
<dbReference type="GO" id="GO:0005886">
    <property type="term" value="C:plasma membrane"/>
    <property type="evidence" value="ECO:0007669"/>
    <property type="project" value="UniProtKB-SubCell"/>
</dbReference>
<evidence type="ECO:0000256" key="2">
    <source>
        <dbReference type="ARBA" id="ARBA00022475"/>
    </source>
</evidence>
<dbReference type="PANTHER" id="PTHR32089">
    <property type="entry name" value="METHYL-ACCEPTING CHEMOTAXIS PROTEIN MCPB"/>
    <property type="match status" value="1"/>
</dbReference>
<evidence type="ECO:0000259" key="12">
    <source>
        <dbReference type="PROSITE" id="PS50111"/>
    </source>
</evidence>